<dbReference type="GO" id="GO:0016020">
    <property type="term" value="C:membrane"/>
    <property type="evidence" value="ECO:0007669"/>
    <property type="project" value="UniProtKB-SubCell"/>
</dbReference>
<dbReference type="AlphaFoldDB" id="A0A2V4AYI0"/>
<dbReference type="OrthoDB" id="3472661at2"/>
<comment type="caution">
    <text evidence="3">The sequence shown here is derived from an EMBL/GenBank/DDBJ whole genome shotgun (WGS) entry which is preliminary data.</text>
</comment>
<keyword evidence="4" id="KW-1185">Reference proteome</keyword>
<proteinExistence type="predicted"/>
<comment type="subcellular location">
    <subcellularLocation>
        <location evidence="1">Membrane</location>
    </subcellularLocation>
</comment>
<dbReference type="EMBL" id="MASW01000002">
    <property type="protein sequence ID" value="PXY27071.1"/>
    <property type="molecule type" value="Genomic_DNA"/>
</dbReference>
<dbReference type="Proteomes" id="UP000249915">
    <property type="component" value="Unassembled WGS sequence"/>
</dbReference>
<sequence length="170" mass="17905">MARRVTVLAAAALVAAGLFAGWGAWSWLTAARDDTLAAAAARDEALRAGREHVAQVTTLDYRDVEAGIRRWLAVSTGPLRDEYAATDERTRTRLREGGTVATGRVLEAALSELDVEAGTAKMLVSVEITTARDGTEPAATRNRFVAGLRRTDGGWKLSALDAVPVGGGAS</sequence>
<reference evidence="3 4" key="1">
    <citation type="submission" date="2016-07" db="EMBL/GenBank/DDBJ databases">
        <title>Draft genome sequence of Prauserella muralis DSM 45305, isolated from a mould-covered wall in an indoor environment.</title>
        <authorList>
            <person name="Ruckert C."/>
            <person name="Albersmeier A."/>
            <person name="Jiang C.-L."/>
            <person name="Jiang Y."/>
            <person name="Kalinowski J."/>
            <person name="Schneider O."/>
            <person name="Winkler A."/>
            <person name="Zotchev S.B."/>
        </authorList>
    </citation>
    <scope>NUCLEOTIDE SEQUENCE [LARGE SCALE GENOMIC DNA]</scope>
    <source>
        <strain evidence="3 4">DSM 45305</strain>
    </source>
</reference>
<dbReference type="PANTHER" id="PTHR37042:SF4">
    <property type="entry name" value="OUTER MEMBRANE PROTEIN RV1973"/>
    <property type="match status" value="1"/>
</dbReference>
<dbReference type="PANTHER" id="PTHR37042">
    <property type="entry name" value="OUTER MEMBRANE PROTEIN RV1973"/>
    <property type="match status" value="1"/>
</dbReference>
<evidence type="ECO:0000256" key="1">
    <source>
        <dbReference type="ARBA" id="ARBA00004370"/>
    </source>
</evidence>
<accession>A0A2V4AYI0</accession>
<keyword evidence="2" id="KW-0472">Membrane</keyword>
<dbReference type="RefSeq" id="WP_112281072.1">
    <property type="nucleotide sequence ID" value="NZ_MASW01000002.1"/>
</dbReference>
<organism evidence="3 4">
    <name type="scientific">Prauserella muralis</name>
    <dbReference type="NCBI Taxonomy" id="588067"/>
    <lineage>
        <taxon>Bacteria</taxon>
        <taxon>Bacillati</taxon>
        <taxon>Actinomycetota</taxon>
        <taxon>Actinomycetes</taxon>
        <taxon>Pseudonocardiales</taxon>
        <taxon>Pseudonocardiaceae</taxon>
        <taxon>Prauserella</taxon>
    </lineage>
</organism>
<evidence type="ECO:0000313" key="3">
    <source>
        <dbReference type="EMBL" id="PXY27071.1"/>
    </source>
</evidence>
<gene>
    <name evidence="3" type="ORF">BAY60_11330</name>
</gene>
<protein>
    <submittedName>
        <fullName evidence="3">Uncharacterized protein</fullName>
    </submittedName>
</protein>
<name>A0A2V4AYI0_9PSEU</name>
<evidence type="ECO:0000313" key="4">
    <source>
        <dbReference type="Proteomes" id="UP000249915"/>
    </source>
</evidence>
<evidence type="ECO:0000256" key="2">
    <source>
        <dbReference type="ARBA" id="ARBA00023136"/>
    </source>
</evidence>